<dbReference type="InterPro" id="IPR037401">
    <property type="entry name" value="SnoaL-like"/>
</dbReference>
<evidence type="ECO:0000259" key="2">
    <source>
        <dbReference type="Pfam" id="PF12680"/>
    </source>
</evidence>
<feature type="signal peptide" evidence="1">
    <location>
        <begin position="1"/>
        <end position="30"/>
    </location>
</feature>
<dbReference type="EMBL" id="MKIP01000035">
    <property type="protein sequence ID" value="OLP60597.1"/>
    <property type="molecule type" value="Genomic_DNA"/>
</dbReference>
<evidence type="ECO:0000313" key="3">
    <source>
        <dbReference type="EMBL" id="OLP60597.1"/>
    </source>
</evidence>
<dbReference type="Proteomes" id="UP000186364">
    <property type="component" value="Unassembled WGS sequence"/>
</dbReference>
<keyword evidence="1" id="KW-0732">Signal</keyword>
<organism evidence="3 4">
    <name type="scientific">Xaviernesmea oryzae</name>
    <dbReference type="NCBI Taxonomy" id="464029"/>
    <lineage>
        <taxon>Bacteria</taxon>
        <taxon>Pseudomonadati</taxon>
        <taxon>Pseudomonadota</taxon>
        <taxon>Alphaproteobacteria</taxon>
        <taxon>Hyphomicrobiales</taxon>
        <taxon>Rhizobiaceae</taxon>
        <taxon>Rhizobium/Agrobacterium group</taxon>
        <taxon>Xaviernesmea</taxon>
    </lineage>
</organism>
<dbReference type="AlphaFoldDB" id="A0A1Q9AYS3"/>
<reference evidence="3 4" key="1">
    <citation type="submission" date="2016-09" db="EMBL/GenBank/DDBJ databases">
        <title>Rhizobium sp. nov., a novel species isolated from the rice rhizosphere.</title>
        <authorList>
            <person name="Zhao J."/>
            <person name="Zhang X."/>
        </authorList>
    </citation>
    <scope>NUCLEOTIDE SEQUENCE [LARGE SCALE GENOMIC DNA]</scope>
    <source>
        <strain evidence="3 4">1.7048</strain>
    </source>
</reference>
<keyword evidence="4" id="KW-1185">Reference proteome</keyword>
<name>A0A1Q9AYS3_9HYPH</name>
<gene>
    <name evidence="3" type="ORF">BJF93_19950</name>
</gene>
<protein>
    <recommendedName>
        <fullName evidence="2">SnoaL-like domain-containing protein</fullName>
    </recommendedName>
</protein>
<dbReference type="Gene3D" id="3.10.450.50">
    <property type="match status" value="1"/>
</dbReference>
<dbReference type="SUPFAM" id="SSF54427">
    <property type="entry name" value="NTF2-like"/>
    <property type="match status" value="1"/>
</dbReference>
<feature type="chain" id="PRO_5010286987" description="SnoaL-like domain-containing protein" evidence="1">
    <location>
        <begin position="31"/>
        <end position="162"/>
    </location>
</feature>
<sequence>MLPSPFDLCVRRQMLLAGLLLAGLPLLAHAAPPTPSAIVARYVAAWNAHDPDAATAMLAPDSVYFNSSLGQEQEARAAIDGTMRGLFALLPDLHWRMIEQPIESASGIAFEWEVSGAYKADGQAATKPIRLRGASLFRVRDARISYLADYYDSESMRRQLDR</sequence>
<dbReference type="Pfam" id="PF12680">
    <property type="entry name" value="SnoaL_2"/>
    <property type="match status" value="1"/>
</dbReference>
<dbReference type="InterPro" id="IPR032710">
    <property type="entry name" value="NTF2-like_dom_sf"/>
</dbReference>
<evidence type="ECO:0000256" key="1">
    <source>
        <dbReference type="SAM" id="SignalP"/>
    </source>
</evidence>
<accession>A0A1Q9AYS3</accession>
<evidence type="ECO:0000313" key="4">
    <source>
        <dbReference type="Proteomes" id="UP000186364"/>
    </source>
</evidence>
<proteinExistence type="predicted"/>
<comment type="caution">
    <text evidence="3">The sequence shown here is derived from an EMBL/GenBank/DDBJ whole genome shotgun (WGS) entry which is preliminary data.</text>
</comment>
<feature type="domain" description="SnoaL-like" evidence="2">
    <location>
        <begin position="39"/>
        <end position="145"/>
    </location>
</feature>
<dbReference type="RefSeq" id="WP_075627105.1">
    <property type="nucleotide sequence ID" value="NZ_FOAM01000029.1"/>
</dbReference>